<reference evidence="2" key="1">
    <citation type="submission" date="2013-08" db="EMBL/GenBank/DDBJ databases">
        <authorList>
            <person name="Mendez C."/>
            <person name="Richter M."/>
            <person name="Ferrer M."/>
            <person name="Sanchez J."/>
        </authorList>
    </citation>
    <scope>NUCLEOTIDE SEQUENCE</scope>
</reference>
<dbReference type="SUPFAM" id="SSF52833">
    <property type="entry name" value="Thioredoxin-like"/>
    <property type="match status" value="1"/>
</dbReference>
<feature type="domain" description="Spermatogenesis-associated protein 20-like TRX" evidence="1">
    <location>
        <begin position="63"/>
        <end position="121"/>
    </location>
</feature>
<dbReference type="InterPro" id="IPR036249">
    <property type="entry name" value="Thioredoxin-like_sf"/>
</dbReference>
<accession>T1AC92</accession>
<gene>
    <name evidence="2" type="ORF">B2A_11227</name>
</gene>
<dbReference type="AlphaFoldDB" id="T1AC92"/>
<proteinExistence type="predicted"/>
<name>T1AC92_9ZZZZ</name>
<dbReference type="Gene3D" id="3.40.30.10">
    <property type="entry name" value="Glutaredoxin"/>
    <property type="match status" value="1"/>
</dbReference>
<dbReference type="PANTHER" id="PTHR42899">
    <property type="entry name" value="SPERMATOGENESIS-ASSOCIATED PROTEIN 20"/>
    <property type="match status" value="1"/>
</dbReference>
<feature type="non-terminal residue" evidence="2">
    <location>
        <position position="121"/>
    </location>
</feature>
<dbReference type="PANTHER" id="PTHR42899:SF1">
    <property type="entry name" value="SPERMATOGENESIS-ASSOCIATED PROTEIN 20"/>
    <property type="match status" value="1"/>
</dbReference>
<dbReference type="EMBL" id="AUZZ01008090">
    <property type="protein sequence ID" value="EQD39485.1"/>
    <property type="molecule type" value="Genomic_DNA"/>
</dbReference>
<dbReference type="Pfam" id="PF03190">
    <property type="entry name" value="Thioredox_DsbH"/>
    <property type="match status" value="1"/>
</dbReference>
<dbReference type="InterPro" id="IPR004879">
    <property type="entry name" value="Ssp411-like_TRX"/>
</dbReference>
<organism evidence="2">
    <name type="scientific">mine drainage metagenome</name>
    <dbReference type="NCBI Taxonomy" id="410659"/>
    <lineage>
        <taxon>unclassified sequences</taxon>
        <taxon>metagenomes</taxon>
        <taxon>ecological metagenomes</taxon>
    </lineage>
</organism>
<comment type="caution">
    <text evidence="2">The sequence shown here is derived from an EMBL/GenBank/DDBJ whole genome shotgun (WGS) entry which is preliminary data.</text>
</comment>
<protein>
    <submittedName>
        <fullName evidence="2">Protein containing DUF255</fullName>
    </submittedName>
</protein>
<evidence type="ECO:0000313" key="2">
    <source>
        <dbReference type="EMBL" id="EQD39485.1"/>
    </source>
</evidence>
<reference evidence="2" key="2">
    <citation type="journal article" date="2014" name="ISME J.">
        <title>Microbial stratification in low pH oxic and suboxic macroscopic growths along an acid mine drainage.</title>
        <authorList>
            <person name="Mendez-Garcia C."/>
            <person name="Mesa V."/>
            <person name="Sprenger R.R."/>
            <person name="Richter M."/>
            <person name="Diez M.S."/>
            <person name="Solano J."/>
            <person name="Bargiela R."/>
            <person name="Golyshina O.V."/>
            <person name="Manteca A."/>
            <person name="Ramos J.L."/>
            <person name="Gallego J.R."/>
            <person name="Llorente I."/>
            <person name="Martins Dos Santos V.A."/>
            <person name="Jensen O.N."/>
            <person name="Pelaez A.I."/>
            <person name="Sanchez J."/>
            <person name="Ferrer M."/>
        </authorList>
    </citation>
    <scope>NUCLEOTIDE SEQUENCE</scope>
</reference>
<sequence length="121" mass="12965">MPGGDAALFAALEAQHPLGLLGIGGKEALKADVQAAGGCEGAAVYWNAMEIRHLNADGTPRYTNRLIEETSPYLRQHAHNPVEWHPWGDEAFALARASGRPVHLSVGYAACHWCHVLAAES</sequence>
<dbReference type="InterPro" id="IPR024705">
    <property type="entry name" value="Ssp411"/>
</dbReference>
<evidence type="ECO:0000259" key="1">
    <source>
        <dbReference type="Pfam" id="PF03190"/>
    </source>
</evidence>